<keyword evidence="2" id="KW-0732">Signal</keyword>
<dbReference type="Pfam" id="PF03413">
    <property type="entry name" value="PepSY"/>
    <property type="match status" value="2"/>
</dbReference>
<evidence type="ECO:0000256" key="1">
    <source>
        <dbReference type="SAM" id="MobiDB-lite"/>
    </source>
</evidence>
<feature type="chain" id="PRO_5046360046" evidence="2">
    <location>
        <begin position="28"/>
        <end position="231"/>
    </location>
</feature>
<evidence type="ECO:0000256" key="2">
    <source>
        <dbReference type="SAM" id="SignalP"/>
    </source>
</evidence>
<feature type="compositionally biased region" description="Acidic residues" evidence="1">
    <location>
        <begin position="211"/>
        <end position="231"/>
    </location>
</feature>
<feature type="signal peptide" evidence="2">
    <location>
        <begin position="1"/>
        <end position="27"/>
    </location>
</feature>
<name>A0ABV9V126_STRAZ</name>
<evidence type="ECO:0000313" key="4">
    <source>
        <dbReference type="EMBL" id="MFC4977076.1"/>
    </source>
</evidence>
<feature type="region of interest" description="Disordered" evidence="1">
    <location>
        <begin position="159"/>
        <end position="231"/>
    </location>
</feature>
<feature type="region of interest" description="Disordered" evidence="1">
    <location>
        <begin position="26"/>
        <end position="66"/>
    </location>
</feature>
<feature type="domain" description="PepSY" evidence="3">
    <location>
        <begin position="70"/>
        <end position="128"/>
    </location>
</feature>
<feature type="domain" description="PepSY" evidence="3">
    <location>
        <begin position="147"/>
        <end position="208"/>
    </location>
</feature>
<evidence type="ECO:0000259" key="3">
    <source>
        <dbReference type="Pfam" id="PF03413"/>
    </source>
</evidence>
<reference evidence="5" key="1">
    <citation type="journal article" date="2019" name="Int. J. Syst. Evol. Microbiol.">
        <title>The Global Catalogue of Microorganisms (GCM) 10K type strain sequencing project: providing services to taxonomists for standard genome sequencing and annotation.</title>
        <authorList>
            <consortium name="The Broad Institute Genomics Platform"/>
            <consortium name="The Broad Institute Genome Sequencing Center for Infectious Disease"/>
            <person name="Wu L."/>
            <person name="Ma J."/>
        </authorList>
    </citation>
    <scope>NUCLEOTIDE SEQUENCE [LARGE SCALE GENOMIC DNA]</scope>
    <source>
        <strain evidence="5">ICMP 257</strain>
    </source>
</reference>
<keyword evidence="5" id="KW-1185">Reference proteome</keyword>
<feature type="compositionally biased region" description="Basic and acidic residues" evidence="1">
    <location>
        <begin position="177"/>
        <end position="205"/>
    </location>
</feature>
<dbReference type="Proteomes" id="UP001595908">
    <property type="component" value="Unassembled WGS sequence"/>
</dbReference>
<sequence length="231" mass="23896">MKRNIAIATVTAAVLVGGGLATTAAFADSGNDRQDDRTAAADRADGSAATAGNTGTAGKAGTGTTGRAGLDEAVAAAVKAVPGTVTGAELDDDDDDSARTVWELDVYGSDKVWHDVDVDARNGKVLSDREDDDNDDRDRHAPRSAAVSLDAAVKAALATQPGTVTSVDLDDDDDDDNGKRGALRWDVDVKGKGGKTHELHVDAKSGKVTVDQDDDDNDDDADDRDDSNDDD</sequence>
<feature type="compositionally biased region" description="Basic and acidic residues" evidence="1">
    <location>
        <begin position="30"/>
        <end position="45"/>
    </location>
</feature>
<proteinExistence type="predicted"/>
<organism evidence="4 5">
    <name type="scientific">Streptomyces atroolivaceus</name>
    <dbReference type="NCBI Taxonomy" id="66869"/>
    <lineage>
        <taxon>Bacteria</taxon>
        <taxon>Bacillati</taxon>
        <taxon>Actinomycetota</taxon>
        <taxon>Actinomycetes</taxon>
        <taxon>Kitasatosporales</taxon>
        <taxon>Streptomycetaceae</taxon>
        <taxon>Streptomyces</taxon>
    </lineage>
</organism>
<evidence type="ECO:0000313" key="5">
    <source>
        <dbReference type="Proteomes" id="UP001595908"/>
    </source>
</evidence>
<gene>
    <name evidence="4" type="ORF">ACFPL4_01695</name>
</gene>
<dbReference type="InterPro" id="IPR025711">
    <property type="entry name" value="PepSY"/>
</dbReference>
<protein>
    <submittedName>
        <fullName evidence="4">PepSY domain-containing protein</fullName>
    </submittedName>
</protein>
<accession>A0ABV9V126</accession>
<dbReference type="RefSeq" id="WP_033298413.1">
    <property type="nucleotide sequence ID" value="NZ_JBHSJE010000001.1"/>
</dbReference>
<feature type="compositionally biased region" description="Low complexity" evidence="1">
    <location>
        <begin position="46"/>
        <end position="57"/>
    </location>
</feature>
<comment type="caution">
    <text evidence="4">The sequence shown here is derived from an EMBL/GenBank/DDBJ whole genome shotgun (WGS) entry which is preliminary data.</text>
</comment>
<dbReference type="EMBL" id="JBHSJE010000001">
    <property type="protein sequence ID" value="MFC4977076.1"/>
    <property type="molecule type" value="Genomic_DNA"/>
</dbReference>
<dbReference type="GeneID" id="31232498"/>
<dbReference type="Gene3D" id="3.10.450.40">
    <property type="match status" value="2"/>
</dbReference>
<feature type="region of interest" description="Disordered" evidence="1">
    <location>
        <begin position="124"/>
        <end position="145"/>
    </location>
</feature>